<accession>A0ABY5EUG6</accession>
<dbReference type="InterPro" id="IPR029063">
    <property type="entry name" value="SAM-dependent_MTases_sf"/>
</dbReference>
<dbReference type="RefSeq" id="WP_254770776.1">
    <property type="nucleotide sequence ID" value="NZ_CP101114.1"/>
</dbReference>
<reference evidence="1" key="1">
    <citation type="submission" date="2022-07" db="EMBL/GenBank/DDBJ databases">
        <title>First report of Bartonella spp. in marsupials in Brazil, with a description of Bartonella harrusi sp. nov. and new proposal for taxonomic reclassification of species of the genus Bartonella.</title>
        <authorList>
            <person name="Amaral R.B."/>
        </authorList>
    </citation>
    <scope>NUCLEOTIDE SEQUENCE</scope>
    <source>
        <strain evidence="1">117A</strain>
    </source>
</reference>
<evidence type="ECO:0000313" key="1">
    <source>
        <dbReference type="EMBL" id="UTO28912.1"/>
    </source>
</evidence>
<dbReference type="Gene3D" id="3.40.50.150">
    <property type="entry name" value="Vaccinia Virus protein VP39"/>
    <property type="match status" value="1"/>
</dbReference>
<dbReference type="EMBL" id="CP101114">
    <property type="protein sequence ID" value="UTO28912.1"/>
    <property type="molecule type" value="Genomic_DNA"/>
</dbReference>
<evidence type="ECO:0000313" key="2">
    <source>
        <dbReference type="Proteomes" id="UP001059475"/>
    </source>
</evidence>
<proteinExistence type="predicted"/>
<dbReference type="Proteomes" id="UP001059475">
    <property type="component" value="Chromosome"/>
</dbReference>
<keyword evidence="2" id="KW-1185">Reference proteome</keyword>
<protein>
    <recommendedName>
        <fullName evidence="3">Class I SAM-dependent methyltransferase</fullName>
    </recommendedName>
</protein>
<evidence type="ECO:0008006" key="3">
    <source>
        <dbReference type="Google" id="ProtNLM"/>
    </source>
</evidence>
<gene>
    <name evidence="1" type="ORF">NMK50_02650</name>
</gene>
<sequence>MPLIRPGMGTEKSAELIYTLIQMARPRTVIEIGAGDSTCFIAQSLQKAKLSWQQDKRLLESSHWEERTALLDPSGIPDTYEPRLITIDDFTAEGQSAEEAWQKLLNANIEKNTVTFINE</sequence>
<organism evidence="1 2">
    <name type="scientific">Bartonella harrusi</name>
    <dbReference type="NCBI Taxonomy" id="2961895"/>
    <lineage>
        <taxon>Bacteria</taxon>
        <taxon>Pseudomonadati</taxon>
        <taxon>Pseudomonadota</taxon>
        <taxon>Alphaproteobacteria</taxon>
        <taxon>Hyphomicrobiales</taxon>
        <taxon>Bartonellaceae</taxon>
        <taxon>Bartonella</taxon>
    </lineage>
</organism>
<name>A0ABY5EUG6_9HYPH</name>